<name>A0A3N6PL94_9CYAN</name>
<organism evidence="1 2">
    <name type="scientific">Okeania hirsuta</name>
    <dbReference type="NCBI Taxonomy" id="1458930"/>
    <lineage>
        <taxon>Bacteria</taxon>
        <taxon>Bacillati</taxon>
        <taxon>Cyanobacteriota</taxon>
        <taxon>Cyanophyceae</taxon>
        <taxon>Oscillatoriophycideae</taxon>
        <taxon>Oscillatoriales</taxon>
        <taxon>Microcoleaceae</taxon>
        <taxon>Okeania</taxon>
    </lineage>
</organism>
<keyword evidence="2" id="KW-1185">Reference proteome</keyword>
<dbReference type="Proteomes" id="UP000269154">
    <property type="component" value="Unassembled WGS sequence"/>
</dbReference>
<sequence length="118" mass="12953">MIILALPIILVSLVGFNNKTQAQTEEKRAACVLVDFDGRIRASGPCDVKITKSNTGVEFDIEWDGSTKTQFSMRKFPTDGTYSVEISNGGRASMKVEKEGSVFILRSSSGFRGRVIFP</sequence>
<accession>A0A3N6PL94</accession>
<gene>
    <name evidence="1" type="ORF">D5R40_25105</name>
</gene>
<evidence type="ECO:0000313" key="2">
    <source>
        <dbReference type="Proteomes" id="UP000269154"/>
    </source>
</evidence>
<dbReference type="EMBL" id="RCBY01000200">
    <property type="protein sequence ID" value="RQH28887.1"/>
    <property type="molecule type" value="Genomic_DNA"/>
</dbReference>
<reference evidence="1 2" key="1">
    <citation type="journal article" date="2018" name="ACS Chem. Biol.">
        <title>Ketoreductase domain dysfunction expands chemodiversity: malyngamide biosynthesis in the cyanobacterium Okeania hirsuta.</title>
        <authorList>
            <person name="Moss N.A."/>
            <person name="Leao T."/>
            <person name="Rankin M."/>
            <person name="McCullough T.M."/>
            <person name="Qu P."/>
            <person name="Korobeynikov A."/>
            <person name="Smith J.L."/>
            <person name="Gerwick L."/>
            <person name="Gerwick W.H."/>
        </authorList>
    </citation>
    <scope>NUCLEOTIDE SEQUENCE [LARGE SCALE GENOMIC DNA]</scope>
    <source>
        <strain evidence="1 2">PAB10Feb10-1</strain>
    </source>
</reference>
<comment type="caution">
    <text evidence="1">The sequence shown here is derived from an EMBL/GenBank/DDBJ whole genome shotgun (WGS) entry which is preliminary data.</text>
</comment>
<evidence type="ECO:0000313" key="1">
    <source>
        <dbReference type="EMBL" id="RQH28887.1"/>
    </source>
</evidence>
<proteinExistence type="predicted"/>
<dbReference type="AlphaFoldDB" id="A0A3N6PL94"/>
<protein>
    <submittedName>
        <fullName evidence="1">Uncharacterized protein</fullName>
    </submittedName>
</protein>